<name>A0A914USZ5_9BILA</name>
<sequence length="173" mass="18136">MPASSLSFAEIPSDPWMIEPKLMAPPVGVNAWIPGVAANLMKNVDSSSLNPSVEFHIQNEDFPALPGATAAHRDSNSLPSQPSMSGHGGVSVDGVVSDSRYQDRSLLSQQPKSGIQTHSDGRVTGIPAGMLNDQFGMAGLLTFLRAIENDPAIVALALGHDLTTLGLNLNAPE</sequence>
<dbReference type="PANTHER" id="PTHR23326">
    <property type="entry name" value="CCR4 NOT-RELATED"/>
    <property type="match status" value="1"/>
</dbReference>
<accession>A0A914USZ5</accession>
<dbReference type="InterPro" id="IPR038635">
    <property type="entry name" value="CCR4-NOT_su2/3/5_C_sf"/>
</dbReference>
<keyword evidence="3" id="KW-0804">Transcription</keyword>
<dbReference type="GO" id="GO:0030015">
    <property type="term" value="C:CCR4-NOT core complex"/>
    <property type="evidence" value="ECO:0007669"/>
    <property type="project" value="InterPro"/>
</dbReference>
<organism evidence="5 6">
    <name type="scientific">Plectus sambesii</name>
    <dbReference type="NCBI Taxonomy" id="2011161"/>
    <lineage>
        <taxon>Eukaryota</taxon>
        <taxon>Metazoa</taxon>
        <taxon>Ecdysozoa</taxon>
        <taxon>Nematoda</taxon>
        <taxon>Chromadorea</taxon>
        <taxon>Plectida</taxon>
        <taxon>Plectina</taxon>
        <taxon>Plectoidea</taxon>
        <taxon>Plectidae</taxon>
        <taxon>Plectus</taxon>
    </lineage>
</organism>
<comment type="similarity">
    <text evidence="1">Belongs to the CNOT2/3/5 family.</text>
</comment>
<dbReference type="InterPro" id="IPR040168">
    <property type="entry name" value="Not2/3/5"/>
</dbReference>
<protein>
    <submittedName>
        <fullName evidence="6">Uncharacterized protein</fullName>
    </submittedName>
</protein>
<evidence type="ECO:0000256" key="4">
    <source>
        <dbReference type="SAM" id="MobiDB-lite"/>
    </source>
</evidence>
<keyword evidence="2" id="KW-0805">Transcription regulation</keyword>
<reference evidence="6" key="1">
    <citation type="submission" date="2022-11" db="UniProtKB">
        <authorList>
            <consortium name="WormBaseParasite"/>
        </authorList>
    </citation>
    <scope>IDENTIFICATION</scope>
</reference>
<dbReference type="Gene3D" id="2.30.30.1020">
    <property type="entry name" value="CCR4-NOT complex subunit 2/3/5, C-terminal domain"/>
    <property type="match status" value="1"/>
</dbReference>
<keyword evidence="5" id="KW-1185">Reference proteome</keyword>
<evidence type="ECO:0000313" key="6">
    <source>
        <dbReference type="WBParaSite" id="PSAMB.scaffold12342size2811.g34802.t1"/>
    </source>
</evidence>
<dbReference type="Proteomes" id="UP000887566">
    <property type="component" value="Unplaced"/>
</dbReference>
<evidence type="ECO:0000256" key="1">
    <source>
        <dbReference type="ARBA" id="ARBA00007682"/>
    </source>
</evidence>
<dbReference type="AlphaFoldDB" id="A0A914USZ5"/>
<feature type="region of interest" description="Disordered" evidence="4">
    <location>
        <begin position="65"/>
        <end position="94"/>
    </location>
</feature>
<dbReference type="WBParaSite" id="PSAMB.scaffold12342size2811.g34802.t1">
    <property type="protein sequence ID" value="PSAMB.scaffold12342size2811.g34802.t1"/>
    <property type="gene ID" value="PSAMB.scaffold12342size2811.g34802"/>
</dbReference>
<evidence type="ECO:0000256" key="3">
    <source>
        <dbReference type="ARBA" id="ARBA00023163"/>
    </source>
</evidence>
<proteinExistence type="inferred from homology"/>
<evidence type="ECO:0000313" key="5">
    <source>
        <dbReference type="Proteomes" id="UP000887566"/>
    </source>
</evidence>
<evidence type="ECO:0000256" key="2">
    <source>
        <dbReference type="ARBA" id="ARBA00023015"/>
    </source>
</evidence>